<sequence>MQVSRKLLAAVSAAQFLLLTAGAESVDESVDYIVIGGGTSGLLLANRLSREKDITVTVVDPGSDERHNPLVYTPNDWFQVTSSYIAERHITVKQTNANNRKLTAISGKGIGGTSLINGMTYIRGDAPQFDSWERLGNKGWNWNTMLKYYKKLEGFIPPQEWQVEAGATFNTEFHGTGGDIHTCFNPELLNGSFYDAAIDGWASLGYAKIKDANAGFVNGFDVWPQTIDAKTNKRWDAASAFYWPIYQKRKNLKLINGTVTRILWDDKRTSHDKARAVGIQYTTASDDVVHIAARKEIILAAGALNTPLILENSGVGQAALLESRGIPVIVDLPGVGENLVDNPLIAYVYQSDMNLDGYTPYATFITAHELFGDQTASKASSTKAQLSQWAQTVVERSGGALNVSAVEHLMAIQHELIFKKNVTIAEIVQLAAPGALAASAWDLLPFSRGSIHVSASNGIDNTDFDPQFLAVDFDIEKQLAMGKLVRSFYATDKIRPYVAGYLDPSADTLPENATDDEWRKFVPNAVNPNNHALGTASMMARELGGVVDSKLRVYGISNVRVVDASVVPTQISGHLTATIYVIAERASEMILRKF</sequence>
<proteinExistence type="predicted"/>
<evidence type="ECO:0000313" key="2">
    <source>
        <dbReference type="Proteomes" id="UP001143910"/>
    </source>
</evidence>
<protein>
    <submittedName>
        <fullName evidence="1">Uncharacterized protein</fullName>
    </submittedName>
</protein>
<dbReference type="EMBL" id="JANJQO010000862">
    <property type="protein sequence ID" value="KAJ2974192.1"/>
    <property type="molecule type" value="Genomic_DNA"/>
</dbReference>
<dbReference type="Proteomes" id="UP001143910">
    <property type="component" value="Unassembled WGS sequence"/>
</dbReference>
<organism evidence="1 2">
    <name type="scientific">Zarea fungicola</name>
    <dbReference type="NCBI Taxonomy" id="93591"/>
    <lineage>
        <taxon>Eukaryota</taxon>
        <taxon>Fungi</taxon>
        <taxon>Dikarya</taxon>
        <taxon>Ascomycota</taxon>
        <taxon>Pezizomycotina</taxon>
        <taxon>Sordariomycetes</taxon>
        <taxon>Hypocreomycetidae</taxon>
        <taxon>Hypocreales</taxon>
        <taxon>Cordycipitaceae</taxon>
        <taxon>Zarea</taxon>
    </lineage>
</organism>
<evidence type="ECO:0000313" key="1">
    <source>
        <dbReference type="EMBL" id="KAJ2974192.1"/>
    </source>
</evidence>
<accession>A0ACC1N5L6</accession>
<keyword evidence="2" id="KW-1185">Reference proteome</keyword>
<reference evidence="1" key="1">
    <citation type="submission" date="2022-08" db="EMBL/GenBank/DDBJ databases">
        <title>Genome Sequence of Lecanicillium fungicola.</title>
        <authorList>
            <person name="Buettner E."/>
        </authorList>
    </citation>
    <scope>NUCLEOTIDE SEQUENCE</scope>
    <source>
        <strain evidence="1">Babe33</strain>
    </source>
</reference>
<gene>
    <name evidence="1" type="ORF">NQ176_g6185</name>
</gene>
<name>A0ACC1N5L6_9HYPO</name>
<comment type="caution">
    <text evidence="1">The sequence shown here is derived from an EMBL/GenBank/DDBJ whole genome shotgun (WGS) entry which is preliminary data.</text>
</comment>